<proteinExistence type="predicted"/>
<comment type="caution">
    <text evidence="1">The sequence shown here is derived from an EMBL/GenBank/DDBJ whole genome shotgun (WGS) entry which is preliminary data.</text>
</comment>
<reference evidence="1" key="1">
    <citation type="submission" date="2020-05" db="EMBL/GenBank/DDBJ databases">
        <title>Mycena genomes resolve the evolution of fungal bioluminescence.</title>
        <authorList>
            <person name="Tsai I.J."/>
        </authorList>
    </citation>
    <scope>NUCLEOTIDE SEQUENCE</scope>
    <source>
        <strain evidence="1">CCC161011</strain>
    </source>
</reference>
<sequence length="99" mass="10820">MFPVLTKILSVEAAVDGSCNVVHILTTSKNVCNQGIFRCAPGPVFNGYISITSLRHVFHPDPNAGSYASVATTETERLWLPNSQYCYHTLHLINAANSK</sequence>
<keyword evidence="2" id="KW-1185">Reference proteome</keyword>
<accession>A0A8H6YH25</accession>
<organism evidence="1 2">
    <name type="scientific">Mycena venus</name>
    <dbReference type="NCBI Taxonomy" id="2733690"/>
    <lineage>
        <taxon>Eukaryota</taxon>
        <taxon>Fungi</taxon>
        <taxon>Dikarya</taxon>
        <taxon>Basidiomycota</taxon>
        <taxon>Agaricomycotina</taxon>
        <taxon>Agaricomycetes</taxon>
        <taxon>Agaricomycetidae</taxon>
        <taxon>Agaricales</taxon>
        <taxon>Marasmiineae</taxon>
        <taxon>Mycenaceae</taxon>
        <taxon>Mycena</taxon>
    </lineage>
</organism>
<dbReference type="EMBL" id="JACAZI010000006">
    <property type="protein sequence ID" value="KAF7358432.1"/>
    <property type="molecule type" value="Genomic_DNA"/>
</dbReference>
<evidence type="ECO:0000313" key="2">
    <source>
        <dbReference type="Proteomes" id="UP000620124"/>
    </source>
</evidence>
<protein>
    <submittedName>
        <fullName evidence="1">Uncharacterized protein</fullName>
    </submittedName>
</protein>
<dbReference type="Proteomes" id="UP000620124">
    <property type="component" value="Unassembled WGS sequence"/>
</dbReference>
<name>A0A8H6YH25_9AGAR</name>
<dbReference type="AlphaFoldDB" id="A0A8H6YH25"/>
<gene>
    <name evidence="1" type="ORF">MVEN_00893700</name>
</gene>
<evidence type="ECO:0000313" key="1">
    <source>
        <dbReference type="EMBL" id="KAF7358432.1"/>
    </source>
</evidence>